<sequence length="549" mass="63071">MISRLKSWGPLVALGFLWELLNHYLFLPLVWQITTPLLKAASIPFVSIANTTWLITHRLIIVILLIIELLAVLGLFTSELISIVIAAKAITDGSFTWKTSLRQWLKHDRLLGGPLVLETGILILALAPWVSLIFKTPLFVELRLPEILLDFLFRKPTFLILGFITNLVCLSLTIRCLPTIWYQINQRMAFKTAWQYSRTKAPVVWQATWRIGILASGFSVLITLIGLAIQASWHPTPSLTLALIQWGHLIILMLSGGWFVDQVLQTQRPRWQKGWVLGGGLSLLFLGLAFTEAQWYFQPLRRPMVISHRGTNANNAVQNTLTALKETRHDHPTAIEMDIHETRDHQFIVVHDENLKHLTGINKRPHQLTLRELTKLQVHEHGHSGKLVSFSHYLKVADQLHVPLIVEIKTTPADSTTIVNHFNRLYGQTLIRHHAYVHSLDYRVIQKLHQLNPQLKLLYLQPYTITSPLLGVGEDMEYSTLNPHFIRQTHQLKQLVFAWTVDTKWGIREMHFYHVDGIITNNLSEAKQTLAKLQNHPSITKRMLVYLFF</sequence>
<keyword evidence="1" id="KW-1133">Transmembrane helix</keyword>
<name>A0ABS2EPJ7_9LACO</name>
<evidence type="ECO:0000313" key="4">
    <source>
        <dbReference type="Proteomes" id="UP000776629"/>
    </source>
</evidence>
<dbReference type="CDD" id="cd08579">
    <property type="entry name" value="GDPD_memb_like"/>
    <property type="match status" value="1"/>
</dbReference>
<feature type="transmembrane region" description="Helical" evidence="1">
    <location>
        <begin position="110"/>
        <end position="134"/>
    </location>
</feature>
<accession>A0ABS2EPJ7</accession>
<dbReference type="PANTHER" id="PTHR46211:SF8">
    <property type="entry name" value="PHOSPHODIESTERASE"/>
    <property type="match status" value="1"/>
</dbReference>
<evidence type="ECO:0000259" key="2">
    <source>
        <dbReference type="PROSITE" id="PS51704"/>
    </source>
</evidence>
<dbReference type="EMBL" id="JACJJQ010000025">
    <property type="protein sequence ID" value="MBM6754338.1"/>
    <property type="molecule type" value="Genomic_DNA"/>
</dbReference>
<dbReference type="InterPro" id="IPR017946">
    <property type="entry name" value="PLC-like_Pdiesterase_TIM-brl"/>
</dbReference>
<dbReference type="SUPFAM" id="SSF51695">
    <property type="entry name" value="PLC-like phosphodiesterases"/>
    <property type="match status" value="1"/>
</dbReference>
<gene>
    <name evidence="3" type="ORF">H5993_06160</name>
</gene>
<keyword evidence="1" id="KW-0472">Membrane</keyword>
<proteinExistence type="predicted"/>
<dbReference type="Gene3D" id="3.20.20.190">
    <property type="entry name" value="Phosphatidylinositol (PI) phosphodiesterase"/>
    <property type="match status" value="1"/>
</dbReference>
<evidence type="ECO:0000256" key="1">
    <source>
        <dbReference type="SAM" id="Phobius"/>
    </source>
</evidence>
<evidence type="ECO:0000313" key="3">
    <source>
        <dbReference type="EMBL" id="MBM6754338.1"/>
    </source>
</evidence>
<dbReference type="RefSeq" id="WP_204776658.1">
    <property type="nucleotide sequence ID" value="NZ_JACJJQ010000025.1"/>
</dbReference>
<comment type="caution">
    <text evidence="3">The sequence shown here is derived from an EMBL/GenBank/DDBJ whole genome shotgun (WGS) entry which is preliminary data.</text>
</comment>
<dbReference type="InterPro" id="IPR018476">
    <property type="entry name" value="GlyceroP-diester-Pdiesterase_M"/>
</dbReference>
<dbReference type="InterPro" id="IPR030395">
    <property type="entry name" value="GP_PDE_dom"/>
</dbReference>
<reference evidence="3 4" key="1">
    <citation type="journal article" date="2021" name="Sci. Rep.">
        <title>The distribution of antibiotic resistance genes in chicken gut microbiota commensals.</title>
        <authorList>
            <person name="Juricova H."/>
            <person name="Matiasovicova J."/>
            <person name="Kubasova T."/>
            <person name="Cejkova D."/>
            <person name="Rychlik I."/>
        </authorList>
    </citation>
    <scope>NUCLEOTIDE SEQUENCE [LARGE SCALE GENOMIC DNA]</scope>
    <source>
        <strain evidence="3 4">An810</strain>
    </source>
</reference>
<dbReference type="Pfam" id="PF03009">
    <property type="entry name" value="GDPD"/>
    <property type="match status" value="1"/>
</dbReference>
<feature type="transmembrane region" description="Helical" evidence="1">
    <location>
        <begin position="243"/>
        <end position="264"/>
    </location>
</feature>
<dbReference type="PANTHER" id="PTHR46211">
    <property type="entry name" value="GLYCEROPHOSPHORYL DIESTER PHOSPHODIESTERASE"/>
    <property type="match status" value="1"/>
</dbReference>
<dbReference type="Pfam" id="PF10110">
    <property type="entry name" value="GPDPase_memb"/>
    <property type="match status" value="1"/>
</dbReference>
<feature type="domain" description="GP-PDE" evidence="2">
    <location>
        <begin position="303"/>
        <end position="530"/>
    </location>
</feature>
<keyword evidence="1" id="KW-0812">Transmembrane</keyword>
<dbReference type="Proteomes" id="UP000776629">
    <property type="component" value="Unassembled WGS sequence"/>
</dbReference>
<feature type="transmembrane region" description="Helical" evidence="1">
    <location>
        <begin position="158"/>
        <end position="182"/>
    </location>
</feature>
<organism evidence="3 4">
    <name type="scientific">Limosilactobacillus alvi</name>
    <dbReference type="NCBI Taxonomy" id="990412"/>
    <lineage>
        <taxon>Bacteria</taxon>
        <taxon>Bacillati</taxon>
        <taxon>Bacillota</taxon>
        <taxon>Bacilli</taxon>
        <taxon>Lactobacillales</taxon>
        <taxon>Lactobacillaceae</taxon>
        <taxon>Limosilactobacillus</taxon>
    </lineage>
</organism>
<dbReference type="PROSITE" id="PS51704">
    <property type="entry name" value="GP_PDE"/>
    <property type="match status" value="1"/>
</dbReference>
<feature type="transmembrane region" description="Helical" evidence="1">
    <location>
        <begin position="203"/>
        <end position="231"/>
    </location>
</feature>
<keyword evidence="4" id="KW-1185">Reference proteome</keyword>
<feature type="transmembrane region" description="Helical" evidence="1">
    <location>
        <begin position="59"/>
        <end position="90"/>
    </location>
</feature>
<feature type="transmembrane region" description="Helical" evidence="1">
    <location>
        <begin position="276"/>
        <end position="297"/>
    </location>
</feature>
<feature type="transmembrane region" description="Helical" evidence="1">
    <location>
        <begin position="12"/>
        <end position="31"/>
    </location>
</feature>
<protein>
    <submittedName>
        <fullName evidence="3">Glycerophosphodiester phosphodiesterase</fullName>
    </submittedName>
</protein>